<evidence type="ECO:0000313" key="3">
    <source>
        <dbReference type="Proteomes" id="UP000325440"/>
    </source>
</evidence>
<accession>A0A5E4NSU7</accession>
<feature type="transmembrane region" description="Helical" evidence="1">
    <location>
        <begin position="21"/>
        <end position="45"/>
    </location>
</feature>
<evidence type="ECO:0000256" key="1">
    <source>
        <dbReference type="SAM" id="Phobius"/>
    </source>
</evidence>
<dbReference type="Proteomes" id="UP000325440">
    <property type="component" value="Unassembled WGS sequence"/>
</dbReference>
<keyword evidence="1" id="KW-1133">Transmembrane helix</keyword>
<dbReference type="AlphaFoldDB" id="A0A5E4NSU7"/>
<sequence>MYNTTRKRARAFKRRLYPHRANVFVTPFLAVCCSIAISCAILRVVRYGRRAGRGRGSGVLHFAKRITGNRAFDVRAPAPSFDVPPCSLRNAKTERGHPGNLPRKCVTQSSPTYVHARDNDNNNNNITAADTYRKHNRTDYTRGVYTAFTSYTVLLYRGVLWRYV</sequence>
<name>A0A5E4NSU7_9HEMI</name>
<reference evidence="2 3" key="1">
    <citation type="submission" date="2019-08" db="EMBL/GenBank/DDBJ databases">
        <authorList>
            <person name="Alioto T."/>
            <person name="Alioto T."/>
            <person name="Gomez Garrido J."/>
        </authorList>
    </citation>
    <scope>NUCLEOTIDE SEQUENCE [LARGE SCALE GENOMIC DNA]</scope>
</reference>
<keyword evidence="1" id="KW-0472">Membrane</keyword>
<dbReference type="EMBL" id="CABPRJ010002394">
    <property type="protein sequence ID" value="VVC45113.1"/>
    <property type="molecule type" value="Genomic_DNA"/>
</dbReference>
<proteinExistence type="predicted"/>
<keyword evidence="3" id="KW-1185">Reference proteome</keyword>
<organism evidence="2 3">
    <name type="scientific">Cinara cedri</name>
    <dbReference type="NCBI Taxonomy" id="506608"/>
    <lineage>
        <taxon>Eukaryota</taxon>
        <taxon>Metazoa</taxon>
        <taxon>Ecdysozoa</taxon>
        <taxon>Arthropoda</taxon>
        <taxon>Hexapoda</taxon>
        <taxon>Insecta</taxon>
        <taxon>Pterygota</taxon>
        <taxon>Neoptera</taxon>
        <taxon>Paraneoptera</taxon>
        <taxon>Hemiptera</taxon>
        <taxon>Sternorrhyncha</taxon>
        <taxon>Aphidomorpha</taxon>
        <taxon>Aphidoidea</taxon>
        <taxon>Aphididae</taxon>
        <taxon>Lachninae</taxon>
        <taxon>Cinara</taxon>
    </lineage>
</organism>
<keyword evidence="1" id="KW-0812">Transmembrane</keyword>
<gene>
    <name evidence="2" type="ORF">CINCED_3A004729</name>
</gene>
<evidence type="ECO:0000313" key="2">
    <source>
        <dbReference type="EMBL" id="VVC45113.1"/>
    </source>
</evidence>
<protein>
    <submittedName>
        <fullName evidence="2">Uncharacterized protein</fullName>
    </submittedName>
</protein>